<name>A0A8J2KL63_9HEXA</name>
<dbReference type="EMBL" id="CAJVCH010155280">
    <property type="protein sequence ID" value="CAG7727915.1"/>
    <property type="molecule type" value="Genomic_DNA"/>
</dbReference>
<dbReference type="Proteomes" id="UP000708208">
    <property type="component" value="Unassembled WGS sequence"/>
</dbReference>
<proteinExistence type="predicted"/>
<gene>
    <name evidence="2" type="ORF">AFUS01_LOCUS16731</name>
</gene>
<comment type="caution">
    <text evidence="2">The sequence shown here is derived from an EMBL/GenBank/DDBJ whole genome shotgun (WGS) entry which is preliminary data.</text>
</comment>
<dbReference type="AlphaFoldDB" id="A0A8J2KL63"/>
<keyword evidence="3" id="KW-1185">Reference proteome</keyword>
<evidence type="ECO:0000313" key="3">
    <source>
        <dbReference type="Proteomes" id="UP000708208"/>
    </source>
</evidence>
<reference evidence="2" key="1">
    <citation type="submission" date="2021-06" db="EMBL/GenBank/DDBJ databases">
        <authorList>
            <person name="Hodson N. C."/>
            <person name="Mongue J. A."/>
            <person name="Jaron S. K."/>
        </authorList>
    </citation>
    <scope>NUCLEOTIDE SEQUENCE</scope>
</reference>
<feature type="domain" description="C2H2-type" evidence="1">
    <location>
        <begin position="96"/>
        <end position="117"/>
    </location>
</feature>
<dbReference type="InterPro" id="IPR013087">
    <property type="entry name" value="Znf_C2H2_type"/>
</dbReference>
<organism evidence="2 3">
    <name type="scientific">Allacma fusca</name>
    <dbReference type="NCBI Taxonomy" id="39272"/>
    <lineage>
        <taxon>Eukaryota</taxon>
        <taxon>Metazoa</taxon>
        <taxon>Ecdysozoa</taxon>
        <taxon>Arthropoda</taxon>
        <taxon>Hexapoda</taxon>
        <taxon>Collembola</taxon>
        <taxon>Symphypleona</taxon>
        <taxon>Sminthuridae</taxon>
        <taxon>Allacma</taxon>
    </lineage>
</organism>
<sequence length="124" mass="14332">MEGQASKSIRQWSTLNQQFSEIVPGATKERKAILQELALLRHDTPPDFVPVVPPHNGKFHFRCSSSKLMYRTRRGFGTHLPCVGHVSHSVDKTLQCTLCGKFFEEYRDYEVHYGDKHVKRHIPK</sequence>
<protein>
    <recommendedName>
        <fullName evidence="1">C2H2-type domain-containing protein</fullName>
    </recommendedName>
</protein>
<dbReference type="PROSITE" id="PS00028">
    <property type="entry name" value="ZINC_FINGER_C2H2_1"/>
    <property type="match status" value="1"/>
</dbReference>
<evidence type="ECO:0000259" key="1">
    <source>
        <dbReference type="PROSITE" id="PS00028"/>
    </source>
</evidence>
<accession>A0A8J2KL63</accession>
<evidence type="ECO:0000313" key="2">
    <source>
        <dbReference type="EMBL" id="CAG7727915.1"/>
    </source>
</evidence>